<dbReference type="RefSeq" id="WP_188663383.1">
    <property type="nucleotide sequence ID" value="NZ_BMKC01000002.1"/>
</dbReference>
<keyword evidence="10" id="KW-1185">Reference proteome</keyword>
<comment type="subcellular location">
    <subcellularLocation>
        <location evidence="1">Cell membrane</location>
        <topology evidence="1">Multi-pass membrane protein</topology>
    </subcellularLocation>
</comment>
<gene>
    <name evidence="9" type="ORF">GCM10011521_18030</name>
</gene>
<accession>A0ABQ1HL04</accession>
<evidence type="ECO:0000256" key="4">
    <source>
        <dbReference type="ARBA" id="ARBA00022692"/>
    </source>
</evidence>
<dbReference type="Proteomes" id="UP000623419">
    <property type="component" value="Unassembled WGS sequence"/>
</dbReference>
<keyword evidence="5 7" id="KW-1133">Transmembrane helix</keyword>
<keyword evidence="3" id="KW-1003">Cell membrane</keyword>
<protein>
    <submittedName>
        <fullName evidence="9">Membrane protein</fullName>
    </submittedName>
</protein>
<evidence type="ECO:0000256" key="2">
    <source>
        <dbReference type="ARBA" id="ARBA00008193"/>
    </source>
</evidence>
<feature type="transmembrane region" description="Helical" evidence="7">
    <location>
        <begin position="94"/>
        <end position="113"/>
    </location>
</feature>
<proteinExistence type="inferred from homology"/>
<dbReference type="InterPro" id="IPR005115">
    <property type="entry name" value="Gly_transporter"/>
</dbReference>
<evidence type="ECO:0000313" key="9">
    <source>
        <dbReference type="EMBL" id="GGA80172.1"/>
    </source>
</evidence>
<dbReference type="PANTHER" id="PTHR30506:SF3">
    <property type="entry name" value="UPF0126 INNER MEMBRANE PROTEIN YADS-RELATED"/>
    <property type="match status" value="1"/>
</dbReference>
<evidence type="ECO:0000256" key="1">
    <source>
        <dbReference type="ARBA" id="ARBA00004651"/>
    </source>
</evidence>
<feature type="domain" description="Glycine transporter" evidence="8">
    <location>
        <begin position="94"/>
        <end position="165"/>
    </location>
</feature>
<feature type="transmembrane region" description="Helical" evidence="7">
    <location>
        <begin position="65"/>
        <end position="82"/>
    </location>
</feature>
<reference evidence="10" key="1">
    <citation type="journal article" date="2019" name="Int. J. Syst. Evol. Microbiol.">
        <title>The Global Catalogue of Microorganisms (GCM) 10K type strain sequencing project: providing services to taxonomists for standard genome sequencing and annotation.</title>
        <authorList>
            <consortium name="The Broad Institute Genomics Platform"/>
            <consortium name="The Broad Institute Genome Sequencing Center for Infectious Disease"/>
            <person name="Wu L."/>
            <person name="Ma J."/>
        </authorList>
    </citation>
    <scope>NUCLEOTIDE SEQUENCE [LARGE SCALE GENOMIC DNA]</scope>
    <source>
        <strain evidence="10">CGMCC 1.15905</strain>
    </source>
</reference>
<evidence type="ECO:0000256" key="7">
    <source>
        <dbReference type="SAM" id="Phobius"/>
    </source>
</evidence>
<feature type="transmembrane region" description="Helical" evidence="7">
    <location>
        <begin position="174"/>
        <end position="191"/>
    </location>
</feature>
<feature type="domain" description="Glycine transporter" evidence="8">
    <location>
        <begin position="8"/>
        <end position="81"/>
    </location>
</feature>
<evidence type="ECO:0000259" key="8">
    <source>
        <dbReference type="Pfam" id="PF03458"/>
    </source>
</evidence>
<dbReference type="PANTHER" id="PTHR30506">
    <property type="entry name" value="INNER MEMBRANE PROTEIN"/>
    <property type="match status" value="1"/>
</dbReference>
<feature type="transmembrane region" description="Helical" evidence="7">
    <location>
        <begin position="6"/>
        <end position="26"/>
    </location>
</feature>
<keyword evidence="6 7" id="KW-0472">Membrane</keyword>
<dbReference type="Pfam" id="PF03458">
    <property type="entry name" value="Gly_transporter"/>
    <property type="match status" value="2"/>
</dbReference>
<comment type="similarity">
    <text evidence="2">Belongs to the UPF0126 family.</text>
</comment>
<comment type="caution">
    <text evidence="9">The sequence shown here is derived from an EMBL/GenBank/DDBJ whole genome shotgun (WGS) entry which is preliminary data.</text>
</comment>
<evidence type="ECO:0000313" key="10">
    <source>
        <dbReference type="Proteomes" id="UP000623419"/>
    </source>
</evidence>
<feature type="transmembrane region" description="Helical" evidence="7">
    <location>
        <begin position="33"/>
        <end position="53"/>
    </location>
</feature>
<evidence type="ECO:0000256" key="5">
    <source>
        <dbReference type="ARBA" id="ARBA00022989"/>
    </source>
</evidence>
<keyword evidence="4 7" id="KW-0812">Transmembrane</keyword>
<evidence type="ECO:0000256" key="3">
    <source>
        <dbReference type="ARBA" id="ARBA00022475"/>
    </source>
</evidence>
<evidence type="ECO:0000256" key="6">
    <source>
        <dbReference type="ARBA" id="ARBA00023136"/>
    </source>
</evidence>
<sequence>MTPLLLSTLDLVGTFAFAISGATLGVRKRLDLFGVLTLAFAAATAGGITRDLIIGAHPPAAFGDWRYLATAMAAGLVTFFGYEQVERVRNPVQMFDAVGLALFAVSGTSKALAFGIGPVGAVLLGMLSGIGGGMLRDVLVTEIPAVLQRELYAVAALLGATLLALGTWLGLPPAPTALVAALACFTLRYLAIRRGWNLPIATWRDPES</sequence>
<organism evidence="9 10">
    <name type="scientific">Arenimonas soli</name>
    <dbReference type="NCBI Taxonomy" id="2269504"/>
    <lineage>
        <taxon>Bacteria</taxon>
        <taxon>Pseudomonadati</taxon>
        <taxon>Pseudomonadota</taxon>
        <taxon>Gammaproteobacteria</taxon>
        <taxon>Lysobacterales</taxon>
        <taxon>Lysobacteraceae</taxon>
        <taxon>Arenimonas</taxon>
    </lineage>
</organism>
<name>A0ABQ1HL04_9GAMM</name>
<dbReference type="EMBL" id="BMKC01000002">
    <property type="protein sequence ID" value="GGA80172.1"/>
    <property type="molecule type" value="Genomic_DNA"/>
</dbReference>